<organism evidence="1 2">
    <name type="scientific">Hirsutella minnesotensis 3608</name>
    <dbReference type="NCBI Taxonomy" id="1043627"/>
    <lineage>
        <taxon>Eukaryota</taxon>
        <taxon>Fungi</taxon>
        <taxon>Dikarya</taxon>
        <taxon>Ascomycota</taxon>
        <taxon>Pezizomycotina</taxon>
        <taxon>Sordariomycetes</taxon>
        <taxon>Hypocreomycetidae</taxon>
        <taxon>Hypocreales</taxon>
        <taxon>Ophiocordycipitaceae</taxon>
        <taxon>Hirsutella</taxon>
    </lineage>
</organism>
<dbReference type="AlphaFoldDB" id="A0A0F7ZLJ6"/>
<name>A0A0F7ZLJ6_9HYPO</name>
<sequence length="90" mass="10499">MREFPWRCEEYVGSEAYCERQSTPYDCLAKRRKPHFIQDQENCKGYQRITKTENCVGTVAWCESESSPLRRYSKITVEACLGRRILGAPS</sequence>
<gene>
    <name evidence="1" type="ORF">HIM_04210</name>
</gene>
<evidence type="ECO:0000313" key="2">
    <source>
        <dbReference type="Proteomes" id="UP000054481"/>
    </source>
</evidence>
<dbReference type="Proteomes" id="UP000054481">
    <property type="component" value="Unassembled WGS sequence"/>
</dbReference>
<protein>
    <submittedName>
        <fullName evidence="1">Uncharacterized protein</fullName>
    </submittedName>
</protein>
<dbReference type="EMBL" id="KQ030511">
    <property type="protein sequence ID" value="KJZ76481.1"/>
    <property type="molecule type" value="Genomic_DNA"/>
</dbReference>
<keyword evidence="2" id="KW-1185">Reference proteome</keyword>
<reference evidence="1 2" key="1">
    <citation type="journal article" date="2014" name="Genome Biol. Evol.">
        <title>Comparative genomics and transcriptomics analyses reveal divergent lifestyle features of nematode endoparasitic fungus Hirsutella minnesotensis.</title>
        <authorList>
            <person name="Lai Y."/>
            <person name="Liu K."/>
            <person name="Zhang X."/>
            <person name="Zhang X."/>
            <person name="Li K."/>
            <person name="Wang N."/>
            <person name="Shu C."/>
            <person name="Wu Y."/>
            <person name="Wang C."/>
            <person name="Bushley K.E."/>
            <person name="Xiang M."/>
            <person name="Liu X."/>
        </authorList>
    </citation>
    <scope>NUCLEOTIDE SEQUENCE [LARGE SCALE GENOMIC DNA]</scope>
    <source>
        <strain evidence="1 2">3608</strain>
    </source>
</reference>
<proteinExistence type="predicted"/>
<evidence type="ECO:0000313" key="1">
    <source>
        <dbReference type="EMBL" id="KJZ76481.1"/>
    </source>
</evidence>
<accession>A0A0F7ZLJ6</accession>